<protein>
    <submittedName>
        <fullName evidence="1">(northern house mosquito) hypothetical protein</fullName>
    </submittedName>
</protein>
<dbReference type="EMBL" id="HBUE01244254">
    <property type="protein sequence ID" value="CAG6551177.1"/>
    <property type="molecule type" value="Transcribed_RNA"/>
</dbReference>
<sequence>MHCWSATTVESGDYDALHMILAFSWMIFSSAPIPPYPERFPNLFRPLSAQISLFLLVQASKQHSDRQLLLLSCGVSLWASKILLTCSRAPHEPNSRLTGTVLRRRKGKITPRKKNGESAAGGGHFFRHVVTFNRNTLER</sequence>
<proteinExistence type="predicted"/>
<accession>A0A8D8IF98</accession>
<dbReference type="EMBL" id="HBUE01351365">
    <property type="protein sequence ID" value="CAG6603474.1"/>
    <property type="molecule type" value="Transcribed_RNA"/>
</dbReference>
<organism evidence="1">
    <name type="scientific">Culex pipiens</name>
    <name type="common">House mosquito</name>
    <dbReference type="NCBI Taxonomy" id="7175"/>
    <lineage>
        <taxon>Eukaryota</taxon>
        <taxon>Metazoa</taxon>
        <taxon>Ecdysozoa</taxon>
        <taxon>Arthropoda</taxon>
        <taxon>Hexapoda</taxon>
        <taxon>Insecta</taxon>
        <taxon>Pterygota</taxon>
        <taxon>Neoptera</taxon>
        <taxon>Endopterygota</taxon>
        <taxon>Diptera</taxon>
        <taxon>Nematocera</taxon>
        <taxon>Culicoidea</taxon>
        <taxon>Culicidae</taxon>
        <taxon>Culicinae</taxon>
        <taxon>Culicini</taxon>
        <taxon>Culex</taxon>
        <taxon>Culex</taxon>
    </lineage>
</organism>
<evidence type="ECO:0000313" key="1">
    <source>
        <dbReference type="EMBL" id="CAG6551177.1"/>
    </source>
</evidence>
<dbReference type="AlphaFoldDB" id="A0A8D8IF98"/>
<dbReference type="EMBL" id="HBUE01351356">
    <property type="protein sequence ID" value="CAG6603471.1"/>
    <property type="molecule type" value="Transcribed_RNA"/>
</dbReference>
<name>A0A8D8IF98_CULPI</name>
<reference evidence="1" key="1">
    <citation type="submission" date="2021-05" db="EMBL/GenBank/DDBJ databases">
        <authorList>
            <person name="Alioto T."/>
            <person name="Alioto T."/>
            <person name="Gomez Garrido J."/>
        </authorList>
    </citation>
    <scope>NUCLEOTIDE SEQUENCE</scope>
</reference>
<dbReference type="EMBL" id="HBUE01244263">
    <property type="protein sequence ID" value="CAG6551180.1"/>
    <property type="molecule type" value="Transcribed_RNA"/>
</dbReference>